<gene>
    <name evidence="3" type="ORF">EI555_009875</name>
</gene>
<dbReference type="GO" id="GO:1902692">
    <property type="term" value="P:regulation of neuroblast proliferation"/>
    <property type="evidence" value="ECO:0007669"/>
    <property type="project" value="TreeGrafter"/>
</dbReference>
<proteinExistence type="inferred from homology"/>
<protein>
    <submittedName>
        <fullName evidence="3">Uncharacterized protein</fullName>
    </submittedName>
</protein>
<dbReference type="PANTHER" id="PTHR31770:SF2">
    <property type="entry name" value="CHEMOKINE-LIKE PROTEIN TAFA-1"/>
    <property type="match status" value="1"/>
</dbReference>
<evidence type="ECO:0000256" key="1">
    <source>
        <dbReference type="ARBA" id="ARBA00006101"/>
    </source>
</evidence>
<dbReference type="GO" id="GO:0014016">
    <property type="term" value="P:neuroblast differentiation"/>
    <property type="evidence" value="ECO:0007669"/>
    <property type="project" value="TreeGrafter"/>
</dbReference>
<dbReference type="PANTHER" id="PTHR31770">
    <property type="entry name" value="CHEMOKINE-LIKE PROTEIN TAFA FAMILY MEMBER"/>
    <property type="match status" value="1"/>
</dbReference>
<comment type="similarity">
    <text evidence="1">Belongs to the TAFA family.</text>
</comment>
<comment type="caution">
    <text evidence="3">The sequence shown here is derived from an EMBL/GenBank/DDBJ whole genome shotgun (WGS) entry which is preliminary data.</text>
</comment>
<organism evidence="3 4">
    <name type="scientific">Monodon monoceros</name>
    <name type="common">Narwhal</name>
    <name type="synonym">Ceratodon monodon</name>
    <dbReference type="NCBI Taxonomy" id="40151"/>
    <lineage>
        <taxon>Eukaryota</taxon>
        <taxon>Metazoa</taxon>
        <taxon>Chordata</taxon>
        <taxon>Craniata</taxon>
        <taxon>Vertebrata</taxon>
        <taxon>Euteleostomi</taxon>
        <taxon>Mammalia</taxon>
        <taxon>Eutheria</taxon>
        <taxon>Laurasiatheria</taxon>
        <taxon>Artiodactyla</taxon>
        <taxon>Whippomorpha</taxon>
        <taxon>Cetacea</taxon>
        <taxon>Odontoceti</taxon>
        <taxon>Monodontidae</taxon>
        <taxon>Monodon</taxon>
    </lineage>
</organism>
<keyword evidence="2" id="KW-0732">Signal</keyword>
<reference evidence="4" key="1">
    <citation type="journal article" date="2019" name="IScience">
        <title>Narwhal Genome Reveals Long-Term Low Genetic Diversity despite Current Large Abundance Size.</title>
        <authorList>
            <person name="Westbury M.V."/>
            <person name="Petersen B."/>
            <person name="Garde E."/>
            <person name="Heide-Jorgensen M.P."/>
            <person name="Lorenzen E.D."/>
        </authorList>
    </citation>
    <scope>NUCLEOTIDE SEQUENCE [LARGE SCALE GENOMIC DNA]</scope>
</reference>
<dbReference type="AlphaFoldDB" id="A0A4U1F0C7"/>
<dbReference type="EMBL" id="RWIC01000542">
    <property type="protein sequence ID" value="TKC42553.1"/>
    <property type="molecule type" value="Genomic_DNA"/>
</dbReference>
<accession>A0A4U1F0C7</accession>
<feature type="non-terminal residue" evidence="3">
    <location>
        <position position="1"/>
    </location>
</feature>
<dbReference type="GO" id="GO:0048018">
    <property type="term" value="F:receptor ligand activity"/>
    <property type="evidence" value="ECO:0007669"/>
    <property type="project" value="TreeGrafter"/>
</dbReference>
<evidence type="ECO:0000313" key="4">
    <source>
        <dbReference type="Proteomes" id="UP000308365"/>
    </source>
</evidence>
<dbReference type="GO" id="GO:0005615">
    <property type="term" value="C:extracellular space"/>
    <property type="evidence" value="ECO:0007669"/>
    <property type="project" value="TreeGrafter"/>
</dbReference>
<evidence type="ECO:0000256" key="2">
    <source>
        <dbReference type="ARBA" id="ARBA00022729"/>
    </source>
</evidence>
<dbReference type="InterPro" id="IPR051743">
    <property type="entry name" value="TAFA_chemokine-like"/>
</dbReference>
<sequence>IQVIKVTQETFQFQHDYYIGFGIKGLEFPIVRTKAIVKFFMVFVSYLGKGNEHPPLNFDYPEPWLEEAGMFSEKVGLDSGPQGDEDMVLMVFLSDCCNDDENEEVTMPTLISGEKSSSRADKKIYEGEIESYRIKQSEEEARHLPLNVGGRSNGESAVTENVLGLMDIGSWKGLLLQGHIKMPNCFIIPGSTKTPKEMESAIMETNDMLQNGLEDGSLWLTTPSLGNFASKVYAKKGHKATVINMSVQCELRKRGMMSTLGTVASTTVIQPLCRVNTINNGALYSNYCGDNLSSIGNIVQWSGTHAKKAKLFYIYNPIRFWQSDHIRNSIVFSKQLDGNTSTTAVQNRCGALAAAHRGQEEVDRQGQEGIIGCSRLPPRGPLTWDLAARSGDRSASHSGLGLIKMFPVSYTKSTTGELPENLVIHGFAYNFFRREDGHKLNDLIFEDKKRWSHVFACDMTGILEELEAKAWVIVFNNYWNIQEKDRYSVMAIDMAELVMGTHIIQDLSATMSEVSATMSEVASQSAYQHKGARMKGRTKPSKSPINFRAKANRTNRKHRRSHAVKKDLQGGTCEVIAAHRCCNKNRIEERSQTVKCSCLPGKVAGTTRNRPSCVDEGLDK</sequence>
<dbReference type="InterPro" id="IPR020350">
    <property type="entry name" value="Chemokine-like_TAFA"/>
</dbReference>
<dbReference type="Proteomes" id="UP000308365">
    <property type="component" value="Unassembled WGS sequence"/>
</dbReference>
<evidence type="ECO:0000313" key="3">
    <source>
        <dbReference type="EMBL" id="TKC42553.1"/>
    </source>
</evidence>
<name>A0A4U1F0C7_MONMO</name>
<dbReference type="Pfam" id="PF12020">
    <property type="entry name" value="TAFA"/>
    <property type="match status" value="1"/>
</dbReference>